<reference evidence="2" key="1">
    <citation type="submission" date="2020-03" db="EMBL/GenBank/DDBJ databases">
        <title>Transcriptomic Profiling of the Digestive Tract of the Rat Flea, Xenopsylla cheopis, Following Blood Feeding and Infection with Yersinia pestis.</title>
        <authorList>
            <person name="Bland D.M."/>
            <person name="Martens C.A."/>
            <person name="Virtaneva K."/>
            <person name="Kanakabandi K."/>
            <person name="Long D."/>
            <person name="Rosenke R."/>
            <person name="Saturday G.A."/>
            <person name="Hoyt F.H."/>
            <person name="Bruno D.P."/>
            <person name="Ribeiro J.M.C."/>
            <person name="Hinnebusch J."/>
        </authorList>
    </citation>
    <scope>NUCLEOTIDE SEQUENCE</scope>
</reference>
<keyword evidence="1" id="KW-0812">Transmembrane</keyword>
<dbReference type="EMBL" id="GIIL01006174">
    <property type="protein sequence ID" value="NOV49900.1"/>
    <property type="molecule type" value="Transcribed_RNA"/>
</dbReference>
<evidence type="ECO:0000313" key="2">
    <source>
        <dbReference type="EMBL" id="NOV49900.1"/>
    </source>
</evidence>
<proteinExistence type="predicted"/>
<name>A0A6M2DW90_XENCH</name>
<evidence type="ECO:0000256" key="1">
    <source>
        <dbReference type="SAM" id="Phobius"/>
    </source>
</evidence>
<sequence>MTTSPSLYVFAADLLLLYLTRCRSWSICIFSIASFLSSSSNLYNFALSSMGVSPSNSDPTIFFSHCSEIFSKSSYSWHSSHRVTLQSFSTTALLLDIFRTGMMVSPSLIVAIHLGMHILSLVVLVSIYTSAFVLLFAYTAINPTYLGGIIDVSLAHRFVLGGGRSGTFMSLRQSSISLSLSSYSLYTPPLLTTTMCFCSVNGCPTSSGID</sequence>
<accession>A0A6M2DW90</accession>
<keyword evidence="1" id="KW-0472">Membrane</keyword>
<keyword evidence="1" id="KW-1133">Transmembrane helix</keyword>
<organism evidence="2">
    <name type="scientific">Xenopsylla cheopis</name>
    <name type="common">Oriental rat flea</name>
    <name type="synonym">Pulex cheopis</name>
    <dbReference type="NCBI Taxonomy" id="163159"/>
    <lineage>
        <taxon>Eukaryota</taxon>
        <taxon>Metazoa</taxon>
        <taxon>Ecdysozoa</taxon>
        <taxon>Arthropoda</taxon>
        <taxon>Hexapoda</taxon>
        <taxon>Insecta</taxon>
        <taxon>Pterygota</taxon>
        <taxon>Neoptera</taxon>
        <taxon>Endopterygota</taxon>
        <taxon>Siphonaptera</taxon>
        <taxon>Pulicidae</taxon>
        <taxon>Xenopsyllinae</taxon>
        <taxon>Xenopsylla</taxon>
    </lineage>
</organism>
<feature type="transmembrane region" description="Helical" evidence="1">
    <location>
        <begin position="108"/>
        <end position="138"/>
    </location>
</feature>
<protein>
    <submittedName>
        <fullName evidence="2">Putative product</fullName>
    </submittedName>
</protein>
<dbReference type="AlphaFoldDB" id="A0A6M2DW90"/>